<feature type="transmembrane region" description="Helical" evidence="8">
    <location>
        <begin position="472"/>
        <end position="492"/>
    </location>
</feature>
<evidence type="ECO:0000259" key="10">
    <source>
        <dbReference type="PROSITE" id="PS50893"/>
    </source>
</evidence>
<evidence type="ECO:0000256" key="6">
    <source>
        <dbReference type="ARBA" id="ARBA00023136"/>
    </source>
</evidence>
<feature type="domain" description="Reverse transcriptase" evidence="9">
    <location>
        <begin position="811"/>
        <end position="1068"/>
    </location>
</feature>
<feature type="transmembrane region" description="Helical" evidence="8">
    <location>
        <begin position="545"/>
        <end position="567"/>
    </location>
</feature>
<keyword evidence="3 8" id="KW-0812">Transmembrane</keyword>
<dbReference type="InterPro" id="IPR043502">
    <property type="entry name" value="DNA/RNA_pol_sf"/>
</dbReference>
<feature type="compositionally biased region" description="Low complexity" evidence="7">
    <location>
        <begin position="1296"/>
        <end position="1316"/>
    </location>
</feature>
<feature type="compositionally biased region" description="Polar residues" evidence="7">
    <location>
        <begin position="1462"/>
        <end position="1471"/>
    </location>
</feature>
<feature type="non-terminal residue" evidence="12">
    <location>
        <position position="1"/>
    </location>
</feature>
<dbReference type="PANTHER" id="PTHR19229">
    <property type="entry name" value="ATP-BINDING CASSETTE TRANSPORTER SUBFAMILY A ABCA"/>
    <property type="match status" value="1"/>
</dbReference>
<evidence type="ECO:0000259" key="9">
    <source>
        <dbReference type="PROSITE" id="PS50878"/>
    </source>
</evidence>
<dbReference type="CDD" id="cd01650">
    <property type="entry name" value="RT_nLTR_like"/>
    <property type="match status" value="1"/>
</dbReference>
<keyword evidence="11" id="KW-1185">Reference proteome</keyword>
<dbReference type="Pfam" id="PF00005">
    <property type="entry name" value="ABC_tran"/>
    <property type="match status" value="1"/>
</dbReference>
<dbReference type="InterPro" id="IPR027417">
    <property type="entry name" value="P-loop_NTPase"/>
</dbReference>
<comment type="subcellular location">
    <subcellularLocation>
        <location evidence="1">Membrane</location>
        <topology evidence="1">Multi-pass membrane protein</topology>
    </subcellularLocation>
</comment>
<dbReference type="InterPro" id="IPR000477">
    <property type="entry name" value="RT_dom"/>
</dbReference>
<feature type="transmembrane region" description="Helical" evidence="8">
    <location>
        <begin position="504"/>
        <end position="524"/>
    </location>
</feature>
<proteinExistence type="predicted"/>
<evidence type="ECO:0000256" key="8">
    <source>
        <dbReference type="SAM" id="Phobius"/>
    </source>
</evidence>
<feature type="domain" description="ABC transporter" evidence="10">
    <location>
        <begin position="997"/>
        <end position="1263"/>
    </location>
</feature>
<evidence type="ECO:0000256" key="3">
    <source>
        <dbReference type="ARBA" id="ARBA00022692"/>
    </source>
</evidence>
<feature type="transmembrane region" description="Helical" evidence="8">
    <location>
        <begin position="443"/>
        <end position="465"/>
    </location>
</feature>
<evidence type="ECO:0000313" key="12">
    <source>
        <dbReference type="RefSeq" id="XP_006814583.1"/>
    </source>
</evidence>
<dbReference type="InterPro" id="IPR003439">
    <property type="entry name" value="ABC_transporter-like_ATP-bd"/>
</dbReference>
<feature type="region of interest" description="Disordered" evidence="7">
    <location>
        <begin position="1435"/>
        <end position="1500"/>
    </location>
</feature>
<sequence>LQLLEQLSSGFSNFVGNQSLDNIMLGICGNQSDMMDATLLYGLIGGLSGDDVSNVTDEYDPSKNNDMPEEYDRYAEMEEEEETNEEYVYDNSTTPFCNSLFEQIESNRFTRILWNRLKPIVVGYVPFSPNTTTARRVIDKTNWPFKILQNIVDLAEAWLEMSPDLLRFLNETTLPTLPQSFLDIYQNSAWFDDFFRVYNETLSDKDTWIQTIQTLDEVAEMITLYLPCVNLDRFVGYDTEDDVVRRGMQLMEYNKLWAGIIFTNLNPDSDVLPKHVHAKIRMSVDIVESTWRYEDGYWSPGPRDNIAYDLKYLQSGFVYLQDMLEHGIIEAMFNIEKLNTGVYVQQFPYPCYIDDIFVFFLSAILPMFMVISWVYSVAMTIKSIVYEKEKRLKEVMKVMGLSNGVHWLAWFVNSFVMMFISSVLLIVLIQYGDLLIYSDLSVVLFFMVSFSISTIMLCFLISTFFSRANLSAACGGIIFIGTYVPYVLVSAWQDQMNLAQKTAASLINTVAFGYGCTYFAIYEIQGEGLQWNNIGTSPISGDEFSLRRAIVMMWVDSLLYAVLTWYIEAVFPDTQFFESDPSHLPLGVSIQNMVKIYKNGKKVAVDGLSLNFYENQITSFLGHNGAGKTTTMPCLKEVQKQGLVSTSVHPSAIHLENEDLWNDLCASHIADGARICSHVDSYVKGERSTRYFLNLERRIGAKHTILKLKSENSEVTKQKEILHEAHRYYSVLYSTTNISDEKIDSYLTEVKLESALTDDDRIILDKPISLEECKILAMGKDKTPGCDGLPAEFFSEFWDVIGQTVFNSINEGLKTGKLSESQNSAILRLLCKKGEHSSLDNWRPISLLNTDYKILASVMARHLQPILGRIISTDQTAYIKNRFIGENVRIISDIIAYTDMENIPGAILFLDFCKAFDSVEWNFLLKVMRKFDFGNNFISWVKTIYSDCKACIINNGWLSDKLHLTPGIRQGCPLFLLVVEILAYKIRVSTALSGITVQLETLFNREIHICQVADDTTLFVANEDSITKAIDIVVNFSNVAGPKLNKRKTEGLWVGKWKKRRKKIGNISWPIEPIKLSILTGLFPPTSGTAYVYNQDILTNIDQIRKNMGMCPQHNVLFDHLTVDEHLWFYARLKGMSNLDVKTEMRQMIKDVGLPHKRDEKAKHLSGGMKRKLSVAIAFVGGSRVVILDEPTAGVDPYARRSIWDLLSKFRKGRTVILTTHHMDEADLLGDRIAIISQGKLKCCGSSMFLKSQFGNGYYLVLVKKSNRLSWAGSASGIADKKKVNHDEDITDTGSDEGLGSESSSRSDSTSTTPLSLPRLVDATNAVSYCDEGLVTRFIQSHIPGAEIAETNGTELTYLLPSAATRSGGFERLFNELDKNMDKLCISSYGISDTTLEEIFLKVADDDPDKSLNDEMTDTGRIPGPFLGIGSLRRKQLNTQSKQSESDKRKLLSDAELGQHENVISSTTNVTAAGDSTVFPPQSASLEPSDSSFGPASSANPATQILDMSIKAKACRAMDVITRPLKPSGDSSVVLVKYDKNNPEPSSPSEGSGYVEFPKSLNHHMDNTQDAESDTESCFEDCGDLKSMGSYQITGARKIVRQFEALFIKRFHGSRRNLKAFIAQVLVPVFFVLLMLACSLLVPPIQEEPALQIMPWIYTDRQLQTFYSQDAPNSEQSLNLEQNLHYTPGIGTRCMVPEPTILDLPCMKKEATDWMFTDVSQSVQDYIQKFNLSNDMPSPPCSCDIGTQVCEAEAGGPKPTYRVTQTTEIMNNLTQRNITDYLMKTYNDYIQERFGGLSFIDVNSLAVNQDILQNAMNNVTEMVNRNMTENLPEIDPSLIQKLYEVVSSMATLDNGKVWWDNTGWHALPIYINIFSNMLLRSNIAVNEDPAEYGITLYNHPMNRTQDQMDYILYLYASVDLGIAIFTVFALAFVPASFVVYLIQDKSSNAKHLQFVSGLNPTIYWITHFIWDLCNYCITAFLVIVIFVAFQKDSYVGGENLPCLVALLLLYGWAITPLMYPASYMFSVPSTAYVFLACCNIIIGMVATIATFILDYMDDEEDLIKINNVLKKVFLIFPHFCLGRGLLDMATNQLYADAFAQFGEDIFTSPFDWSICGKNLLCLGIEGFVFFGIVLLIQYGSLFHCGSCFETAKCKENIEEDEDVYQERQRVLSSESNEDLLKLHNLTKVYRSHSGKKNIAVDRICVGIPAGQLCTQMVLVIGNNDVILIVVGEWGIRKLGLVKYAQKRAGDYSGGNKRKLSTAISLIGNPQVVFLDEPTTGMDPKAKRFLWKCINSILKEGRSVILTSHSMEECEALCNRIAIMVNGRFQCLGSTQHLKNRFGDGYTLSIRIGRNAMDSVDLQSVIEFIKAEFPGALLKEKHCNMLEYQLPSTQTLLANLFGTMESSRNLLHIEDYSVSQTTLDQVFINFAKMQRDLDDDLKVVTEDNDTMDVGDNSISNIVIDHSSLPSVKYNTGNDHDLSIAGNAAASSPVDAMDILVETNTKPSSDYTDRIQDGDQDQSDSTNPVHVKVEDYTTVC</sequence>
<feature type="transmembrane region" description="Helical" evidence="8">
    <location>
        <begin position="1621"/>
        <end position="1642"/>
    </location>
</feature>
<dbReference type="PROSITE" id="PS00211">
    <property type="entry name" value="ABC_TRANSPORTER_1"/>
    <property type="match status" value="1"/>
</dbReference>
<dbReference type="Pfam" id="PF13304">
    <property type="entry name" value="AAA_21"/>
    <property type="match status" value="1"/>
</dbReference>
<dbReference type="Pfam" id="PF23321">
    <property type="entry name" value="R1_ABCA1"/>
    <property type="match status" value="1"/>
</dbReference>
<feature type="compositionally biased region" description="Polar residues" evidence="7">
    <location>
        <begin position="1479"/>
        <end position="1500"/>
    </location>
</feature>
<dbReference type="SUPFAM" id="SSF56672">
    <property type="entry name" value="DNA/RNA polymerases"/>
    <property type="match status" value="1"/>
</dbReference>
<feature type="region of interest" description="Disordered" evidence="7">
    <location>
        <begin position="2503"/>
        <end position="2526"/>
    </location>
</feature>
<dbReference type="InterPro" id="IPR013525">
    <property type="entry name" value="ABC2_TM"/>
</dbReference>
<dbReference type="CDD" id="cd03263">
    <property type="entry name" value="ABC_subfamily_A"/>
    <property type="match status" value="1"/>
</dbReference>
<keyword evidence="5 8" id="KW-1133">Transmembrane helix</keyword>
<dbReference type="PROSITE" id="PS50878">
    <property type="entry name" value="RT_POL"/>
    <property type="match status" value="1"/>
</dbReference>
<dbReference type="SUPFAM" id="SSF52540">
    <property type="entry name" value="P-loop containing nucleoside triphosphate hydrolases"/>
    <property type="match status" value="2"/>
</dbReference>
<dbReference type="RefSeq" id="XP_006814583.1">
    <property type="nucleotide sequence ID" value="XM_006814520.1"/>
</dbReference>
<feature type="compositionally biased region" description="Basic and acidic residues" evidence="7">
    <location>
        <begin position="1444"/>
        <end position="1459"/>
    </location>
</feature>
<feature type="transmembrane region" description="Helical" evidence="8">
    <location>
        <begin position="407"/>
        <end position="431"/>
    </location>
</feature>
<evidence type="ECO:0000313" key="11">
    <source>
        <dbReference type="Proteomes" id="UP000694865"/>
    </source>
</evidence>
<evidence type="ECO:0000256" key="1">
    <source>
        <dbReference type="ARBA" id="ARBA00004141"/>
    </source>
</evidence>
<dbReference type="Proteomes" id="UP000694865">
    <property type="component" value="Unplaced"/>
</dbReference>
<dbReference type="PROSITE" id="PS50893">
    <property type="entry name" value="ABC_TRANSPORTER_2"/>
    <property type="match status" value="2"/>
</dbReference>
<dbReference type="InterPro" id="IPR017871">
    <property type="entry name" value="ABC_transporter-like_CS"/>
</dbReference>
<feature type="transmembrane region" description="Helical" evidence="8">
    <location>
        <begin position="1910"/>
        <end position="1942"/>
    </location>
</feature>
<dbReference type="GeneID" id="102809967"/>
<evidence type="ECO:0000256" key="2">
    <source>
        <dbReference type="ARBA" id="ARBA00022448"/>
    </source>
</evidence>
<keyword evidence="2" id="KW-0813">Transport</keyword>
<dbReference type="InterPro" id="IPR026082">
    <property type="entry name" value="ABCA"/>
</dbReference>
<gene>
    <name evidence="12" type="primary">LOC102809967</name>
</gene>
<dbReference type="InterPro" id="IPR056264">
    <property type="entry name" value="R2_ABCA1-4-like"/>
</dbReference>
<keyword evidence="4" id="KW-0677">Repeat</keyword>
<organism evidence="11 12">
    <name type="scientific">Saccoglossus kowalevskii</name>
    <name type="common">Acorn worm</name>
    <dbReference type="NCBI Taxonomy" id="10224"/>
    <lineage>
        <taxon>Eukaryota</taxon>
        <taxon>Metazoa</taxon>
        <taxon>Hemichordata</taxon>
        <taxon>Enteropneusta</taxon>
        <taxon>Harrimaniidae</taxon>
        <taxon>Saccoglossus</taxon>
    </lineage>
</organism>
<dbReference type="Pfam" id="PF12698">
    <property type="entry name" value="ABC2_membrane_3"/>
    <property type="match status" value="2"/>
</dbReference>
<reference evidence="12" key="1">
    <citation type="submission" date="2025-08" db="UniProtKB">
        <authorList>
            <consortium name="RefSeq"/>
        </authorList>
    </citation>
    <scope>IDENTIFICATION</scope>
    <source>
        <tissue evidence="12">Testes</tissue>
    </source>
</reference>
<dbReference type="Pfam" id="PF00078">
    <property type="entry name" value="RVT_1"/>
    <property type="match status" value="1"/>
</dbReference>
<feature type="transmembrane region" description="Helical" evidence="8">
    <location>
        <begin position="356"/>
        <end position="386"/>
    </location>
</feature>
<keyword evidence="6 8" id="KW-0472">Membrane</keyword>
<name>A0ABM0M3J2_SACKO</name>
<protein>
    <submittedName>
        <fullName evidence="12">ATP-binding cassette sub-family A member 1-like</fullName>
    </submittedName>
</protein>
<dbReference type="PANTHER" id="PTHR19229:SF36">
    <property type="entry name" value="ATP-BINDING CASSETTE SUB-FAMILY A MEMBER 2"/>
    <property type="match status" value="1"/>
</dbReference>
<accession>A0ABM0M3J2</accession>
<evidence type="ECO:0000256" key="4">
    <source>
        <dbReference type="ARBA" id="ARBA00022737"/>
    </source>
</evidence>
<dbReference type="Gene3D" id="3.40.50.300">
    <property type="entry name" value="P-loop containing nucleotide triphosphate hydrolases"/>
    <property type="match status" value="3"/>
</dbReference>
<feature type="transmembrane region" description="Helical" evidence="8">
    <location>
        <begin position="1962"/>
        <end position="1988"/>
    </location>
</feature>
<dbReference type="InterPro" id="IPR003959">
    <property type="entry name" value="ATPase_AAA_core"/>
</dbReference>
<feature type="transmembrane region" description="Helical" evidence="8">
    <location>
        <begin position="2031"/>
        <end position="2053"/>
    </location>
</feature>
<feature type="region of interest" description="Disordered" evidence="7">
    <location>
        <begin position="1286"/>
        <end position="1316"/>
    </location>
</feature>
<evidence type="ECO:0000256" key="5">
    <source>
        <dbReference type="ARBA" id="ARBA00022989"/>
    </source>
</evidence>
<feature type="transmembrane region" description="Helical" evidence="8">
    <location>
        <begin position="2119"/>
        <end position="2138"/>
    </location>
</feature>
<feature type="transmembrane region" description="Helical" evidence="8">
    <location>
        <begin position="2000"/>
        <end position="2019"/>
    </location>
</feature>
<evidence type="ECO:0000256" key="7">
    <source>
        <dbReference type="SAM" id="MobiDB-lite"/>
    </source>
</evidence>
<feature type="domain" description="ABC transporter" evidence="10">
    <location>
        <begin position="2114"/>
        <end position="2350"/>
    </location>
</feature>